<dbReference type="EMBL" id="JAYFUM010000009">
    <property type="protein sequence ID" value="MEA5139235.1"/>
    <property type="molecule type" value="Genomic_DNA"/>
</dbReference>
<keyword evidence="3" id="KW-1015">Disulfide bond</keyword>
<keyword evidence="5" id="KW-0732">Signal</keyword>
<dbReference type="SUPFAM" id="SSF52833">
    <property type="entry name" value="Thioredoxin-like"/>
    <property type="match status" value="1"/>
</dbReference>
<dbReference type="CDD" id="cd02966">
    <property type="entry name" value="TlpA_like_family"/>
    <property type="match status" value="1"/>
</dbReference>
<dbReference type="InterPro" id="IPR013766">
    <property type="entry name" value="Thioredoxin_domain"/>
</dbReference>
<dbReference type="PROSITE" id="PS00194">
    <property type="entry name" value="THIOREDOXIN_1"/>
    <property type="match status" value="1"/>
</dbReference>
<organism evidence="7 8">
    <name type="scientific">Arcicella rigui</name>
    <dbReference type="NCBI Taxonomy" id="797020"/>
    <lineage>
        <taxon>Bacteria</taxon>
        <taxon>Pseudomonadati</taxon>
        <taxon>Bacteroidota</taxon>
        <taxon>Cytophagia</taxon>
        <taxon>Cytophagales</taxon>
        <taxon>Flectobacillaceae</taxon>
        <taxon>Arcicella</taxon>
    </lineage>
</organism>
<evidence type="ECO:0000313" key="8">
    <source>
        <dbReference type="Proteomes" id="UP001302949"/>
    </source>
</evidence>
<evidence type="ECO:0000256" key="1">
    <source>
        <dbReference type="ARBA" id="ARBA00004196"/>
    </source>
</evidence>
<evidence type="ECO:0000259" key="6">
    <source>
        <dbReference type="PROSITE" id="PS51352"/>
    </source>
</evidence>
<keyword evidence="2" id="KW-0201">Cytochrome c-type biogenesis</keyword>
<evidence type="ECO:0000256" key="4">
    <source>
        <dbReference type="ARBA" id="ARBA00023284"/>
    </source>
</evidence>
<evidence type="ECO:0000256" key="5">
    <source>
        <dbReference type="SAM" id="SignalP"/>
    </source>
</evidence>
<dbReference type="PANTHER" id="PTHR42852">
    <property type="entry name" value="THIOL:DISULFIDE INTERCHANGE PROTEIN DSBE"/>
    <property type="match status" value="1"/>
</dbReference>
<feature type="domain" description="Thioredoxin" evidence="6">
    <location>
        <begin position="215"/>
        <end position="351"/>
    </location>
</feature>
<reference evidence="7 8" key="1">
    <citation type="submission" date="2023-12" db="EMBL/GenBank/DDBJ databases">
        <title>Novel species of the genus Arcicella isolated from rivers.</title>
        <authorList>
            <person name="Lu H."/>
        </authorList>
    </citation>
    <scope>NUCLEOTIDE SEQUENCE [LARGE SCALE GENOMIC DNA]</scope>
    <source>
        <strain evidence="7 8">KCTC 23307</strain>
    </source>
</reference>
<name>A0ABU5Q8R9_9BACT</name>
<feature type="signal peptide" evidence="5">
    <location>
        <begin position="1"/>
        <end position="19"/>
    </location>
</feature>
<accession>A0ABU5Q8R9</accession>
<dbReference type="PROSITE" id="PS51352">
    <property type="entry name" value="THIOREDOXIN_2"/>
    <property type="match status" value="1"/>
</dbReference>
<dbReference type="InterPro" id="IPR013740">
    <property type="entry name" value="Redoxin"/>
</dbReference>
<gene>
    <name evidence="7" type="ORF">VB248_08820</name>
</gene>
<sequence>MKKLILFFILLITSITVLAQNSTMKSFRLEGTVLNTDTLSEVEITIFGKNSLTTQKAKVISGKFVFEGGLNNPCLALIYTKKIRQAFGVWLVNDTIQADFEIKKRESGSLYFHTQNIRGNQESIDYISQIELRNAIQREKVSENQRKKLVYHFLESYVSKHKDSYLSLHNLSSEIEFGGCDLSSLEDLFEMLSEDVKNSQDGSYFKEKIAKYRKNAVGNRIPNFTLPDVNGDSVNIKSLLKKYTIISFWASWCGPCRAEHKSLLKEKKFFLDKGVKFIGIAFDDNPKKWKDAIIADKIDWWTNLSDLKDMSESKIATLFKINSIPFMILVDEDMKILAVNYLDILKILKEK</sequence>
<keyword evidence="8" id="KW-1185">Reference proteome</keyword>
<evidence type="ECO:0000256" key="2">
    <source>
        <dbReference type="ARBA" id="ARBA00022748"/>
    </source>
</evidence>
<keyword evidence="4" id="KW-0676">Redox-active center</keyword>
<dbReference type="InterPro" id="IPR050553">
    <property type="entry name" value="Thioredoxin_ResA/DsbE_sf"/>
</dbReference>
<dbReference type="RefSeq" id="WP_323296398.1">
    <property type="nucleotide sequence ID" value="NZ_JAYFUM010000009.1"/>
</dbReference>
<dbReference type="Gene3D" id="3.40.30.10">
    <property type="entry name" value="Glutaredoxin"/>
    <property type="match status" value="1"/>
</dbReference>
<proteinExistence type="predicted"/>
<dbReference type="Pfam" id="PF08534">
    <property type="entry name" value="Redoxin"/>
    <property type="match status" value="1"/>
</dbReference>
<dbReference type="Proteomes" id="UP001302949">
    <property type="component" value="Unassembled WGS sequence"/>
</dbReference>
<comment type="caution">
    <text evidence="7">The sequence shown here is derived from an EMBL/GenBank/DDBJ whole genome shotgun (WGS) entry which is preliminary data.</text>
</comment>
<evidence type="ECO:0000313" key="7">
    <source>
        <dbReference type="EMBL" id="MEA5139235.1"/>
    </source>
</evidence>
<comment type="subcellular location">
    <subcellularLocation>
        <location evidence="1">Cell envelope</location>
    </subcellularLocation>
</comment>
<dbReference type="InterPro" id="IPR036249">
    <property type="entry name" value="Thioredoxin-like_sf"/>
</dbReference>
<evidence type="ECO:0000256" key="3">
    <source>
        <dbReference type="ARBA" id="ARBA00023157"/>
    </source>
</evidence>
<feature type="chain" id="PRO_5045961930" evidence="5">
    <location>
        <begin position="20"/>
        <end position="351"/>
    </location>
</feature>
<dbReference type="PANTHER" id="PTHR42852:SF6">
    <property type="entry name" value="THIOL:DISULFIDE INTERCHANGE PROTEIN DSBE"/>
    <property type="match status" value="1"/>
</dbReference>
<protein>
    <submittedName>
        <fullName evidence="7">TlpA disulfide reductase family protein</fullName>
    </submittedName>
</protein>
<dbReference type="InterPro" id="IPR017937">
    <property type="entry name" value="Thioredoxin_CS"/>
</dbReference>